<evidence type="ECO:0000256" key="1">
    <source>
        <dbReference type="ARBA" id="ARBA00022723"/>
    </source>
</evidence>
<dbReference type="InterPro" id="IPR029068">
    <property type="entry name" value="Glyas_Bleomycin-R_OHBP_Dase"/>
</dbReference>
<dbReference type="Gene3D" id="3.10.180.10">
    <property type="entry name" value="2,3-Dihydroxybiphenyl 1,2-Dioxygenase, domain 1"/>
    <property type="match status" value="1"/>
</dbReference>
<dbReference type="PANTHER" id="PTHR36113:SF6">
    <property type="entry name" value="FOSFOMYCIN RESISTANCE PROTEIN FOSX"/>
    <property type="match status" value="1"/>
</dbReference>
<reference evidence="3" key="1">
    <citation type="journal article" date="2014" name="Int. J. Syst. Evol. Microbiol.">
        <title>Complete genome sequence of Corynebacterium casei LMG S-19264T (=DSM 44701T), isolated from a smear-ripened cheese.</title>
        <authorList>
            <consortium name="US DOE Joint Genome Institute (JGI-PGF)"/>
            <person name="Walter F."/>
            <person name="Albersmeier A."/>
            <person name="Kalinowski J."/>
            <person name="Ruckert C."/>
        </authorList>
    </citation>
    <scope>NUCLEOTIDE SEQUENCE</scope>
    <source>
        <strain evidence="3">CGMCC 1.15179</strain>
    </source>
</reference>
<evidence type="ECO:0000259" key="2">
    <source>
        <dbReference type="PROSITE" id="PS51819"/>
    </source>
</evidence>
<organism evidence="3 4">
    <name type="scientific">Marinithermofilum abyssi</name>
    <dbReference type="NCBI Taxonomy" id="1571185"/>
    <lineage>
        <taxon>Bacteria</taxon>
        <taxon>Bacillati</taxon>
        <taxon>Bacillota</taxon>
        <taxon>Bacilli</taxon>
        <taxon>Bacillales</taxon>
        <taxon>Thermoactinomycetaceae</taxon>
        <taxon>Marinithermofilum</taxon>
    </lineage>
</organism>
<dbReference type="Proteomes" id="UP000625210">
    <property type="component" value="Unassembled WGS sequence"/>
</dbReference>
<dbReference type="EMBL" id="BMHQ01000007">
    <property type="protein sequence ID" value="GGE20556.1"/>
    <property type="molecule type" value="Genomic_DNA"/>
</dbReference>
<dbReference type="AlphaFoldDB" id="A0A8J2VI52"/>
<keyword evidence="4" id="KW-1185">Reference proteome</keyword>
<dbReference type="InterPro" id="IPR037523">
    <property type="entry name" value="VOC_core"/>
</dbReference>
<gene>
    <name evidence="3" type="ORF">GCM10011571_23150</name>
</gene>
<dbReference type="InterPro" id="IPR004360">
    <property type="entry name" value="Glyas_Fos-R_dOase_dom"/>
</dbReference>
<comment type="caution">
    <text evidence="3">The sequence shown here is derived from an EMBL/GenBank/DDBJ whole genome shotgun (WGS) entry which is preliminary data.</text>
</comment>
<evidence type="ECO:0000313" key="3">
    <source>
        <dbReference type="EMBL" id="GGE20556.1"/>
    </source>
</evidence>
<dbReference type="NCBIfam" id="NF005227">
    <property type="entry name" value="PRK06724.1"/>
    <property type="match status" value="1"/>
</dbReference>
<dbReference type="PROSITE" id="PS51819">
    <property type="entry name" value="VOC"/>
    <property type="match status" value="1"/>
</dbReference>
<feature type="domain" description="VOC" evidence="2">
    <location>
        <begin position="4"/>
        <end position="121"/>
    </location>
</feature>
<proteinExistence type="predicted"/>
<sequence>MRPGINHVEWWVKDWAISGPFYTELFALLSWKALAERAFSSGQSEIYFREMPHLERQDGLGPRHFCFQAVSRETVDRVHDWLVKNKVTVLRGPLEQSHYSPGYYTVDFLDPDGYILEAAYTPHMKL</sequence>
<accession>A0A8J2VI52</accession>
<dbReference type="PANTHER" id="PTHR36113">
    <property type="entry name" value="LYASE, PUTATIVE-RELATED-RELATED"/>
    <property type="match status" value="1"/>
</dbReference>
<dbReference type="GO" id="GO:0046872">
    <property type="term" value="F:metal ion binding"/>
    <property type="evidence" value="ECO:0007669"/>
    <property type="project" value="UniProtKB-KW"/>
</dbReference>
<dbReference type="SUPFAM" id="SSF54593">
    <property type="entry name" value="Glyoxalase/Bleomycin resistance protein/Dihydroxybiphenyl dioxygenase"/>
    <property type="match status" value="1"/>
</dbReference>
<reference evidence="3" key="2">
    <citation type="submission" date="2020-09" db="EMBL/GenBank/DDBJ databases">
        <authorList>
            <person name="Sun Q."/>
            <person name="Zhou Y."/>
        </authorList>
    </citation>
    <scope>NUCLEOTIDE SEQUENCE</scope>
    <source>
        <strain evidence="3">CGMCC 1.15179</strain>
    </source>
</reference>
<protein>
    <recommendedName>
        <fullName evidence="2">VOC domain-containing protein</fullName>
    </recommendedName>
</protein>
<evidence type="ECO:0000313" key="4">
    <source>
        <dbReference type="Proteomes" id="UP000625210"/>
    </source>
</evidence>
<dbReference type="InterPro" id="IPR051332">
    <property type="entry name" value="Fosfomycin_Res_Enzymes"/>
</dbReference>
<keyword evidence="1" id="KW-0479">Metal-binding</keyword>
<dbReference type="Pfam" id="PF00903">
    <property type="entry name" value="Glyoxalase"/>
    <property type="match status" value="1"/>
</dbReference>
<name>A0A8J2VI52_9BACL</name>